<dbReference type="Pfam" id="PF08458">
    <property type="entry name" value="PH_2"/>
    <property type="match status" value="1"/>
</dbReference>
<evidence type="ECO:0000259" key="1">
    <source>
        <dbReference type="Pfam" id="PF08458"/>
    </source>
</evidence>
<reference evidence="2 3" key="2">
    <citation type="journal article" date="2017" name="Nature">
        <title>The Apostasia genome and the evolution of orchids.</title>
        <authorList>
            <person name="Zhang G.Q."/>
            <person name="Liu K.W."/>
            <person name="Li Z."/>
            <person name="Lohaus R."/>
            <person name="Hsiao Y.Y."/>
            <person name="Niu S.C."/>
            <person name="Wang J.Y."/>
            <person name="Lin Y.C."/>
            <person name="Xu Q."/>
            <person name="Chen L.J."/>
            <person name="Yoshida K."/>
            <person name="Fujiwara S."/>
            <person name="Wang Z.W."/>
            <person name="Zhang Y.Q."/>
            <person name="Mitsuda N."/>
            <person name="Wang M."/>
            <person name="Liu G.H."/>
            <person name="Pecoraro L."/>
            <person name="Huang H.X."/>
            <person name="Xiao X.J."/>
            <person name="Lin M."/>
            <person name="Wu X.Y."/>
            <person name="Wu W.L."/>
            <person name="Chen Y.Y."/>
            <person name="Chang S.B."/>
            <person name="Sakamoto S."/>
            <person name="Ohme-Takagi M."/>
            <person name="Yagi M."/>
            <person name="Zeng S.J."/>
            <person name="Shen C.Y."/>
            <person name="Yeh C.M."/>
            <person name="Luo Y.B."/>
            <person name="Tsai W.C."/>
            <person name="Van de Peer Y."/>
            <person name="Liu Z.J."/>
        </authorList>
    </citation>
    <scope>NUCLEOTIDE SEQUENCE [LARGE SCALE GENOMIC DNA]</scope>
    <source>
        <tissue evidence="2">The whole plant</tissue>
    </source>
</reference>
<organism evidence="2 3">
    <name type="scientific">Dendrobium catenatum</name>
    <dbReference type="NCBI Taxonomy" id="906689"/>
    <lineage>
        <taxon>Eukaryota</taxon>
        <taxon>Viridiplantae</taxon>
        <taxon>Streptophyta</taxon>
        <taxon>Embryophyta</taxon>
        <taxon>Tracheophyta</taxon>
        <taxon>Spermatophyta</taxon>
        <taxon>Magnoliopsida</taxon>
        <taxon>Liliopsida</taxon>
        <taxon>Asparagales</taxon>
        <taxon>Orchidaceae</taxon>
        <taxon>Epidendroideae</taxon>
        <taxon>Malaxideae</taxon>
        <taxon>Dendrobiinae</taxon>
        <taxon>Dendrobium</taxon>
    </lineage>
</organism>
<dbReference type="InterPro" id="IPR040269">
    <property type="entry name" value="VAB"/>
</dbReference>
<evidence type="ECO:0000313" key="3">
    <source>
        <dbReference type="Proteomes" id="UP000233837"/>
    </source>
</evidence>
<name>A0A2I0XCC8_9ASPA</name>
<dbReference type="PANTHER" id="PTHR31351:SF4">
    <property type="entry name" value="AUXIN CANALIZATION PROTEIN (DUF828)"/>
    <property type="match status" value="1"/>
</dbReference>
<feature type="domain" description="Pleckstrin-like plant" evidence="1">
    <location>
        <begin position="4"/>
        <end position="64"/>
    </location>
</feature>
<sequence>MVADVVIGVNRDISAWPGRHLLEGGEERRYFGLKTAEQRVIEFECRGQREYEMWTQGVARLLAIVGEKARPAVS</sequence>
<gene>
    <name evidence="2" type="ORF">MA16_Dca003293</name>
</gene>
<dbReference type="PANTHER" id="PTHR31351">
    <property type="entry name" value="EXPRESSED PROTEIN"/>
    <property type="match status" value="1"/>
</dbReference>
<protein>
    <recommendedName>
        <fullName evidence="1">Pleckstrin-like plant domain-containing protein</fullName>
    </recommendedName>
</protein>
<dbReference type="GO" id="GO:0009734">
    <property type="term" value="P:auxin-activated signaling pathway"/>
    <property type="evidence" value="ECO:0007669"/>
    <property type="project" value="TreeGrafter"/>
</dbReference>
<keyword evidence="3" id="KW-1185">Reference proteome</keyword>
<dbReference type="AlphaFoldDB" id="A0A2I0XCC8"/>
<reference evidence="2 3" key="1">
    <citation type="journal article" date="2016" name="Sci. Rep.">
        <title>The Dendrobium catenatum Lindl. genome sequence provides insights into polysaccharide synthase, floral development and adaptive evolution.</title>
        <authorList>
            <person name="Zhang G.Q."/>
            <person name="Xu Q."/>
            <person name="Bian C."/>
            <person name="Tsai W.C."/>
            <person name="Yeh C.M."/>
            <person name="Liu K.W."/>
            <person name="Yoshida K."/>
            <person name="Zhang L.S."/>
            <person name="Chang S.B."/>
            <person name="Chen F."/>
            <person name="Shi Y."/>
            <person name="Su Y.Y."/>
            <person name="Zhang Y.Q."/>
            <person name="Chen L.J."/>
            <person name="Yin Y."/>
            <person name="Lin M."/>
            <person name="Huang H."/>
            <person name="Deng H."/>
            <person name="Wang Z.W."/>
            <person name="Zhu S.L."/>
            <person name="Zhao X."/>
            <person name="Deng C."/>
            <person name="Niu S.C."/>
            <person name="Huang J."/>
            <person name="Wang M."/>
            <person name="Liu G.H."/>
            <person name="Yang H.J."/>
            <person name="Xiao X.J."/>
            <person name="Hsiao Y.Y."/>
            <person name="Wu W.L."/>
            <person name="Chen Y.Y."/>
            <person name="Mitsuda N."/>
            <person name="Ohme-Takagi M."/>
            <person name="Luo Y.B."/>
            <person name="Van de Peer Y."/>
            <person name="Liu Z.J."/>
        </authorList>
    </citation>
    <scope>NUCLEOTIDE SEQUENCE [LARGE SCALE GENOMIC DNA]</scope>
    <source>
        <tissue evidence="2">The whole plant</tissue>
    </source>
</reference>
<dbReference type="GO" id="GO:0010305">
    <property type="term" value="P:leaf vascular tissue pattern formation"/>
    <property type="evidence" value="ECO:0007669"/>
    <property type="project" value="TreeGrafter"/>
</dbReference>
<dbReference type="InterPro" id="IPR013666">
    <property type="entry name" value="PH_pln"/>
</dbReference>
<dbReference type="Proteomes" id="UP000233837">
    <property type="component" value="Unassembled WGS sequence"/>
</dbReference>
<accession>A0A2I0XCC8</accession>
<dbReference type="GO" id="GO:0010087">
    <property type="term" value="P:phloem or xylem histogenesis"/>
    <property type="evidence" value="ECO:0007669"/>
    <property type="project" value="TreeGrafter"/>
</dbReference>
<evidence type="ECO:0000313" key="2">
    <source>
        <dbReference type="EMBL" id="PKU85553.1"/>
    </source>
</evidence>
<proteinExistence type="predicted"/>
<dbReference type="EMBL" id="KZ501977">
    <property type="protein sequence ID" value="PKU85553.1"/>
    <property type="molecule type" value="Genomic_DNA"/>
</dbReference>